<dbReference type="Gene3D" id="3.90.1150.10">
    <property type="entry name" value="Aspartate Aminotransferase, domain 1"/>
    <property type="match status" value="1"/>
</dbReference>
<name>A0A170PHN1_9CHLR</name>
<evidence type="ECO:0000256" key="5">
    <source>
        <dbReference type="ARBA" id="ARBA00022898"/>
    </source>
</evidence>
<accession>A0A170PHN1</accession>
<comment type="cofactor">
    <cofactor evidence="1 6">
        <name>pyridoxal 5'-phosphate</name>
        <dbReference type="ChEBI" id="CHEBI:597326"/>
    </cofactor>
</comment>
<organism evidence="8 9">
    <name type="scientific">Candidatus Promineifilum breve</name>
    <dbReference type="NCBI Taxonomy" id="1806508"/>
    <lineage>
        <taxon>Bacteria</taxon>
        <taxon>Bacillati</taxon>
        <taxon>Chloroflexota</taxon>
        <taxon>Ardenticatenia</taxon>
        <taxon>Candidatus Promineifilales</taxon>
        <taxon>Candidatus Promineifilaceae</taxon>
        <taxon>Candidatus Promineifilum</taxon>
    </lineage>
</organism>
<keyword evidence="9" id="KW-1185">Reference proteome</keyword>
<evidence type="ECO:0000313" key="8">
    <source>
        <dbReference type="EMBL" id="CUS04403.2"/>
    </source>
</evidence>
<feature type="domain" description="Aminotransferase class I/classII large" evidence="7">
    <location>
        <begin position="32"/>
        <end position="384"/>
    </location>
</feature>
<evidence type="ECO:0000256" key="4">
    <source>
        <dbReference type="ARBA" id="ARBA00022679"/>
    </source>
</evidence>
<dbReference type="GO" id="GO:0006520">
    <property type="term" value="P:amino acid metabolic process"/>
    <property type="evidence" value="ECO:0007669"/>
    <property type="project" value="InterPro"/>
</dbReference>
<dbReference type="EMBL" id="LN890655">
    <property type="protein sequence ID" value="CUS04403.2"/>
    <property type="molecule type" value="Genomic_DNA"/>
</dbReference>
<sequence>MKDLSRIVSSIPPSETLAVSDKAKALKAAGRDVVALAGGDPDFDTPDYITAAAFQAIENGATHYPAPMKGITPLLEAIADKMQTDNGITLKPGSDIVVTPGGKWALFLALSAILNPGDEVLYLEPVWVSYPPMIVLAGGTPVAVTLPAADNFRITADRLREKITPRTKALMVNSPNNPTGRVITREELDAVVEVALEHDLYVISDEIYESIIFDGRQHLSPAAQPGMAERTLTINGLSKSHAMTGWRLGWLAGPSPIMKLVAQMNSQTVSSAANFTMHAAVAALKGPRDTTQQMTAAYKKRRDFMVPALNAIDGVECMDIEGAFYLFPRFPNSTKTSAELAEALIEKAGIASVPGAAFGRSGEGHVRFTIATAMNELEKAVAKLAKVAHEL</sequence>
<dbReference type="InterPro" id="IPR015422">
    <property type="entry name" value="PyrdxlP-dep_Trfase_small"/>
</dbReference>
<dbReference type="InterPro" id="IPR004839">
    <property type="entry name" value="Aminotransferase_I/II_large"/>
</dbReference>
<gene>
    <name evidence="8" type="primary">aspC</name>
    <name evidence="8" type="ORF">CFX0092_A2525</name>
</gene>
<dbReference type="EC" id="2.6.1.-" evidence="6"/>
<keyword evidence="4 6" id="KW-0808">Transferase</keyword>
<dbReference type="RefSeq" id="WP_095043736.1">
    <property type="nucleotide sequence ID" value="NZ_LN890655.1"/>
</dbReference>
<dbReference type="Pfam" id="PF00155">
    <property type="entry name" value="Aminotran_1_2"/>
    <property type="match status" value="1"/>
</dbReference>
<evidence type="ECO:0000256" key="1">
    <source>
        <dbReference type="ARBA" id="ARBA00001933"/>
    </source>
</evidence>
<dbReference type="PANTHER" id="PTHR46383:SF1">
    <property type="entry name" value="ASPARTATE AMINOTRANSFERASE"/>
    <property type="match status" value="1"/>
</dbReference>
<dbReference type="CDD" id="cd00609">
    <property type="entry name" value="AAT_like"/>
    <property type="match status" value="1"/>
</dbReference>
<dbReference type="SUPFAM" id="SSF53383">
    <property type="entry name" value="PLP-dependent transferases"/>
    <property type="match status" value="1"/>
</dbReference>
<dbReference type="InterPro" id="IPR050596">
    <property type="entry name" value="AspAT/PAT-like"/>
</dbReference>
<dbReference type="PROSITE" id="PS00105">
    <property type="entry name" value="AA_TRANSFER_CLASS_1"/>
    <property type="match status" value="1"/>
</dbReference>
<dbReference type="GO" id="GO:0030170">
    <property type="term" value="F:pyridoxal phosphate binding"/>
    <property type="evidence" value="ECO:0007669"/>
    <property type="project" value="InterPro"/>
</dbReference>
<dbReference type="InterPro" id="IPR015424">
    <property type="entry name" value="PyrdxlP-dep_Trfase"/>
</dbReference>
<comment type="similarity">
    <text evidence="2 6">Belongs to the class-I pyridoxal-phosphate-dependent aminotransferase family.</text>
</comment>
<protein>
    <recommendedName>
        <fullName evidence="6">Aminotransferase</fullName>
        <ecNumber evidence="6">2.6.1.-</ecNumber>
    </recommendedName>
</protein>
<dbReference type="KEGG" id="pbf:CFX0092_A2525"/>
<dbReference type="OrthoDB" id="9813612at2"/>
<reference evidence="8" key="1">
    <citation type="submission" date="2016-01" db="EMBL/GenBank/DDBJ databases">
        <authorList>
            <person name="Mcilroy J.S."/>
            <person name="Karst M S."/>
            <person name="Albertsen M."/>
        </authorList>
    </citation>
    <scope>NUCLEOTIDE SEQUENCE</scope>
    <source>
        <strain evidence="8">Cfx-K</strain>
    </source>
</reference>
<dbReference type="InterPro" id="IPR004838">
    <property type="entry name" value="NHTrfase_class1_PyrdxlP-BS"/>
</dbReference>
<dbReference type="FunFam" id="3.40.640.10:FF:000033">
    <property type="entry name" value="Aspartate aminotransferase"/>
    <property type="match status" value="1"/>
</dbReference>
<evidence type="ECO:0000313" key="9">
    <source>
        <dbReference type="Proteomes" id="UP000215027"/>
    </source>
</evidence>
<keyword evidence="3 6" id="KW-0032">Aminotransferase</keyword>
<evidence type="ECO:0000256" key="2">
    <source>
        <dbReference type="ARBA" id="ARBA00007441"/>
    </source>
</evidence>
<keyword evidence="5" id="KW-0663">Pyridoxal phosphate</keyword>
<dbReference type="AlphaFoldDB" id="A0A170PHN1"/>
<dbReference type="Proteomes" id="UP000215027">
    <property type="component" value="Chromosome I"/>
</dbReference>
<proteinExistence type="inferred from homology"/>
<dbReference type="Gene3D" id="3.40.640.10">
    <property type="entry name" value="Type I PLP-dependent aspartate aminotransferase-like (Major domain)"/>
    <property type="match status" value="1"/>
</dbReference>
<dbReference type="InterPro" id="IPR015421">
    <property type="entry name" value="PyrdxlP-dep_Trfase_major"/>
</dbReference>
<dbReference type="PANTHER" id="PTHR46383">
    <property type="entry name" value="ASPARTATE AMINOTRANSFERASE"/>
    <property type="match status" value="1"/>
</dbReference>
<evidence type="ECO:0000256" key="3">
    <source>
        <dbReference type="ARBA" id="ARBA00022576"/>
    </source>
</evidence>
<dbReference type="GO" id="GO:0008483">
    <property type="term" value="F:transaminase activity"/>
    <property type="evidence" value="ECO:0007669"/>
    <property type="project" value="UniProtKB-KW"/>
</dbReference>
<evidence type="ECO:0000259" key="7">
    <source>
        <dbReference type="Pfam" id="PF00155"/>
    </source>
</evidence>
<evidence type="ECO:0000256" key="6">
    <source>
        <dbReference type="RuleBase" id="RU000481"/>
    </source>
</evidence>